<proteinExistence type="predicted"/>
<reference evidence="1" key="1">
    <citation type="submission" date="2022-11" db="EMBL/GenBank/DDBJ databases">
        <title>Genome Sequence of Nemania bipapillata.</title>
        <authorList>
            <person name="Buettner E."/>
        </authorList>
    </citation>
    <scope>NUCLEOTIDE SEQUENCE</scope>
    <source>
        <strain evidence="1">CP14</strain>
    </source>
</reference>
<protein>
    <submittedName>
        <fullName evidence="1">Uncharacterized protein</fullName>
    </submittedName>
</protein>
<keyword evidence="2" id="KW-1185">Reference proteome</keyword>
<accession>A0ACC2IKZ6</accession>
<evidence type="ECO:0000313" key="1">
    <source>
        <dbReference type="EMBL" id="KAJ8115796.1"/>
    </source>
</evidence>
<gene>
    <name evidence="1" type="ORF">ONZ43_g4587</name>
</gene>
<dbReference type="Proteomes" id="UP001153334">
    <property type="component" value="Unassembled WGS sequence"/>
</dbReference>
<evidence type="ECO:0000313" key="2">
    <source>
        <dbReference type="Proteomes" id="UP001153334"/>
    </source>
</evidence>
<organism evidence="1 2">
    <name type="scientific">Nemania bipapillata</name>
    <dbReference type="NCBI Taxonomy" id="110536"/>
    <lineage>
        <taxon>Eukaryota</taxon>
        <taxon>Fungi</taxon>
        <taxon>Dikarya</taxon>
        <taxon>Ascomycota</taxon>
        <taxon>Pezizomycotina</taxon>
        <taxon>Sordariomycetes</taxon>
        <taxon>Xylariomycetidae</taxon>
        <taxon>Xylariales</taxon>
        <taxon>Xylariaceae</taxon>
        <taxon>Nemania</taxon>
    </lineage>
</organism>
<name>A0ACC2IKZ6_9PEZI</name>
<sequence>MASSQVFDALKQAIPEGEFSLPASTLPSSKEQVAAFIQTVRPFIDHGDTFAIRGGGQQPAPGVANIAAPSITLDLSLITGVDIDTKSHVVRIGAGERWGRVYEVLDGSGQGVVGGRSNNGGIGGLALEGGLSFFSSREGFICDNVLNYEVVLASGKVVNANERENSDLWHALRGGGNNFGIITRYDFRTFQQGPFWGGNIFYMLPSLPDQIEKLVTEVTKPDASPETHIMMSIGFSGAVSPVPVGLNTVYYTQDVENPPVLDPFVSVDTKIDQFSSVRIQTLKEAATDQAAGVEMQVRCAYMNITMKPDAATLQACAKIYEEALEPVKTVENLRCSWTLQPYARSLLQKSQANGGNSLGLYPEQGSVINVLLLSYWKNASDDDKILDMMKTTLEKNKQQAASRDKLVPYVYMNYAWTDQDPISSYGEPENKTLKAVAKKYDPEAVFQRGFPGPFKLPPNY</sequence>
<comment type="caution">
    <text evidence="1">The sequence shown here is derived from an EMBL/GenBank/DDBJ whole genome shotgun (WGS) entry which is preliminary data.</text>
</comment>
<dbReference type="EMBL" id="JAPESX010001260">
    <property type="protein sequence ID" value="KAJ8115796.1"/>
    <property type="molecule type" value="Genomic_DNA"/>
</dbReference>